<dbReference type="PANTHER" id="PTHR33240">
    <property type="entry name" value="OS08G0508500 PROTEIN"/>
    <property type="match status" value="1"/>
</dbReference>
<protein>
    <submittedName>
        <fullName evidence="2">Uncharacterized protein</fullName>
    </submittedName>
</protein>
<gene>
    <name evidence="2" type="ORF">V5N11_034002</name>
</gene>
<evidence type="ECO:0000256" key="1">
    <source>
        <dbReference type="SAM" id="MobiDB-lite"/>
    </source>
</evidence>
<evidence type="ECO:0000313" key="3">
    <source>
        <dbReference type="Proteomes" id="UP001558713"/>
    </source>
</evidence>
<sequence length="133" mass="14647">MEIPDNRIRGVKMLLTGFAGETTISLGTIRLPVIAGGVEKIVDFVVVDRRAPFHAILGRPWIHTMKAVASTYHQCIKFPSPNGIQTIGGCQSASENMLRERITAIAITGPGRNQCTTTRARSQERPRRTGLHR</sequence>
<dbReference type="PANTHER" id="PTHR33240:SF8">
    <property type="entry name" value="OS03G0439900 PROTEIN"/>
    <property type="match status" value="1"/>
</dbReference>
<comment type="caution">
    <text evidence="2">The sequence shown here is derived from an EMBL/GenBank/DDBJ whole genome shotgun (WGS) entry which is preliminary data.</text>
</comment>
<dbReference type="Proteomes" id="UP001558713">
    <property type="component" value="Unassembled WGS sequence"/>
</dbReference>
<dbReference type="Gene3D" id="2.40.70.10">
    <property type="entry name" value="Acid Proteases"/>
    <property type="match status" value="1"/>
</dbReference>
<proteinExistence type="predicted"/>
<name>A0ABD0ZKZ7_CARAN</name>
<accession>A0ABD0ZKZ7</accession>
<organism evidence="2 3">
    <name type="scientific">Cardamine amara subsp. amara</name>
    <dbReference type="NCBI Taxonomy" id="228776"/>
    <lineage>
        <taxon>Eukaryota</taxon>
        <taxon>Viridiplantae</taxon>
        <taxon>Streptophyta</taxon>
        <taxon>Embryophyta</taxon>
        <taxon>Tracheophyta</taxon>
        <taxon>Spermatophyta</taxon>
        <taxon>Magnoliopsida</taxon>
        <taxon>eudicotyledons</taxon>
        <taxon>Gunneridae</taxon>
        <taxon>Pentapetalae</taxon>
        <taxon>rosids</taxon>
        <taxon>malvids</taxon>
        <taxon>Brassicales</taxon>
        <taxon>Brassicaceae</taxon>
        <taxon>Cardamineae</taxon>
        <taxon>Cardamine</taxon>
    </lineage>
</organism>
<dbReference type="AlphaFoldDB" id="A0ABD0ZKZ7"/>
<reference evidence="2 3" key="1">
    <citation type="submission" date="2024-04" db="EMBL/GenBank/DDBJ databases">
        <title>Genome assembly C_amara_ONT_v2.</title>
        <authorList>
            <person name="Yant L."/>
            <person name="Moore C."/>
            <person name="Slenker M."/>
        </authorList>
    </citation>
    <scope>NUCLEOTIDE SEQUENCE [LARGE SCALE GENOMIC DNA]</scope>
    <source>
        <tissue evidence="2">Leaf</tissue>
    </source>
</reference>
<dbReference type="EMBL" id="JBANAX010000731">
    <property type="protein sequence ID" value="KAL1195305.1"/>
    <property type="molecule type" value="Genomic_DNA"/>
</dbReference>
<keyword evidence="3" id="KW-1185">Reference proteome</keyword>
<dbReference type="InterPro" id="IPR021109">
    <property type="entry name" value="Peptidase_aspartic_dom_sf"/>
</dbReference>
<feature type="region of interest" description="Disordered" evidence="1">
    <location>
        <begin position="112"/>
        <end position="133"/>
    </location>
</feature>
<evidence type="ECO:0000313" key="2">
    <source>
        <dbReference type="EMBL" id="KAL1195305.1"/>
    </source>
</evidence>